<protein>
    <submittedName>
        <fullName evidence="4">Sporulation-specific protein 15 isoform X1</fullName>
    </submittedName>
</protein>
<feature type="compositionally biased region" description="Basic and acidic residues" evidence="2">
    <location>
        <begin position="995"/>
        <end position="1009"/>
    </location>
</feature>
<feature type="coiled-coil region" evidence="1">
    <location>
        <begin position="214"/>
        <end position="332"/>
    </location>
</feature>
<evidence type="ECO:0000256" key="2">
    <source>
        <dbReference type="SAM" id="MobiDB-lite"/>
    </source>
</evidence>
<feature type="coiled-coil region" evidence="1">
    <location>
        <begin position="731"/>
        <end position="918"/>
    </location>
</feature>
<feature type="region of interest" description="Disordered" evidence="2">
    <location>
        <begin position="942"/>
        <end position="1009"/>
    </location>
</feature>
<accession>A0A8B7PK23</accession>
<feature type="region of interest" description="Disordered" evidence="2">
    <location>
        <begin position="475"/>
        <end position="514"/>
    </location>
</feature>
<feature type="compositionally biased region" description="Basic and acidic residues" evidence="2">
    <location>
        <begin position="486"/>
        <end position="503"/>
    </location>
</feature>
<feature type="region of interest" description="Disordered" evidence="2">
    <location>
        <begin position="1367"/>
        <end position="1538"/>
    </location>
</feature>
<feature type="compositionally biased region" description="Polar residues" evidence="2">
    <location>
        <begin position="1283"/>
        <end position="1298"/>
    </location>
</feature>
<sequence>MSNTKEEISSTLSNEEFIQQQVSPSNQFPDKSLQTLNGMADHGASLTQAEENLMMSDSEESLMSTIPAMDSMDIDLKEEKLVRNGLTEITTMLDSTNFHHHADGDSGELTPSSPNTSLLSTENTACFPPFELFSSPLAASSPDQNSPFFIFSDEAKKTLPTRRKMLELTACLRANSHVCNQAYAIMQDWETTLQDKENQFLQANALAKKYASLLKSSEEHAHELEIKLKELEISYMNLEKDRHRDRSKHSHEILEMKNRLESSDKEQQQLACKLEKKEKLTQSLQKKQTEMFHLNFELCESNEKLNARIKLLERNKKELEQQKLNLVSACEELYTANAELIDRLDSLAGQEEQRNRTSECLCSDNSSTLAMTSQLELMEARLKEALQERDALVIRNAELLAGLPSDSPSLNRGQCLDFDCDNGLPTPPPDQLASLPSTGSSVELSLTESDLVHDIPVNEEIFVTGDPGTPAKVTVESVPEDGPYDFPKERDSISLRESGTEQDSHEDEMSGLPESDTNLSLERIVDCHEHCNQNALAHSATMLSTVDAIQSVAIESAYVVQSMKEDVKLTLKSYNEYRSIAQTLAQNLRETSIKCEAANSEVKDLTRELNLSLHREKLLLEKQSELSNEVLQVQEDMKNLTEFFAEVKNSISRSKSLFSSQETRNEQMYRSKVLVENSNELLLTKLNTLEELLAEFKNEKTSVMAILEQITDSSAGTECVLSLAQHAFTRHRKALEDLEACQAEKNAFAEEKNCIQQRFDEAMEIGDLERQALMQNIARLEKEKNTEKELMKNSELRLKEELEDSKTKLSEAAQEQKELQENCRLVQENLVKELDHARSGLEQAKVEIEMKVLALQGDINRLNTEKNEALLRSDEMNKKMEVLLDVERKEKKKALEINAFFRDEIRNLLKEVKSIQANVQADRNYVTILPKDEDLKRTNIENIPSIHGKEGNDSLQDLSQKRDGINSPRSEIRECEILDDHKKSVKNTDSPNTLKSDEENHEKVDLKCDSTDIKSSTISHNLDMKQDEEKISHNSEETNSIEYERLQCISTNESESDLSVVKELQVWVQKFVALFKEKEEDMKGLSEKLQRAIAAGEDFSGRLRQSEMDLFAMGESVKSLQDKVQLLEDEKNAQVTERSSFEASLQLKNLECIHLTRDLEEKASLVEELQGLLQEVKSNEQRSAQLLDMKTEAMESLAKTLQDVEQMRDLLVDDVARKDKKLAKVSKLLRQYRENLRLLKVRFMVMAKKVSNLERLNKTKECDTAAHLQMRKRDSPLTDNFAAPNNKNVTNIPSQSDSAEVHTAGLLLDRTSSTKKSYGTNVPQNTAVASVNEPLAAFHLVVKDTKMAEVATNVLQRDLSNVSVKLNHPTSLKNDHDNSSDDSSVIPDSQFTEPPKIESLRNISNLMHVKRPTPATSDSLHKRYKRSNSKEEASRQLPAKPLTLQHDNSAAPHEVSWRRSRPSVEAHHATPVISNSRHLPSRRPQPSGTTDRSSDTRSPFRLSAFRNSSRGRATDYAENLDSEGANRPNHNSRAKTNRLSKQYFENNPLEETYVPVVDSIGSDASAQDRNACLVGDGSVGTVTHRR</sequence>
<reference evidence="4" key="1">
    <citation type="submission" date="2025-08" db="UniProtKB">
        <authorList>
            <consortium name="RefSeq"/>
        </authorList>
    </citation>
    <scope>IDENTIFICATION</scope>
    <source>
        <tissue evidence="4">Whole organism</tissue>
    </source>
</reference>
<feature type="region of interest" description="Disordered" evidence="2">
    <location>
        <begin position="421"/>
        <end position="441"/>
    </location>
</feature>
<dbReference type="Proteomes" id="UP000694843">
    <property type="component" value="Unplaced"/>
</dbReference>
<dbReference type="OrthoDB" id="10255522at2759"/>
<evidence type="ECO:0000313" key="4">
    <source>
        <dbReference type="RefSeq" id="XP_018026340.1"/>
    </source>
</evidence>
<name>A0A8B7PK23_HYAAZ</name>
<keyword evidence="3" id="KW-1185">Reference proteome</keyword>
<proteinExistence type="predicted"/>
<feature type="coiled-coil region" evidence="1">
    <location>
        <begin position="1075"/>
        <end position="1242"/>
    </location>
</feature>
<feature type="compositionally biased region" description="Basic and acidic residues" evidence="2">
    <location>
        <begin position="959"/>
        <end position="982"/>
    </location>
</feature>
<dbReference type="RefSeq" id="XP_018026340.1">
    <property type="nucleotide sequence ID" value="XM_018170851.2"/>
</dbReference>
<keyword evidence="1" id="KW-0175">Coiled coil</keyword>
<gene>
    <name evidence="4" type="primary">LOC108681775</name>
</gene>
<evidence type="ECO:0000313" key="3">
    <source>
        <dbReference type="Proteomes" id="UP000694843"/>
    </source>
</evidence>
<feature type="region of interest" description="Disordered" evidence="2">
    <location>
        <begin position="1276"/>
        <end position="1298"/>
    </location>
</feature>
<feature type="coiled-coil region" evidence="1">
    <location>
        <begin position="581"/>
        <end position="608"/>
    </location>
</feature>
<evidence type="ECO:0000256" key="1">
    <source>
        <dbReference type="SAM" id="Coils"/>
    </source>
</evidence>
<dbReference type="KEGG" id="hazt:108681775"/>
<feature type="region of interest" description="Disordered" evidence="2">
    <location>
        <begin position="97"/>
        <end position="121"/>
    </location>
</feature>
<organism evidence="3 4">
    <name type="scientific">Hyalella azteca</name>
    <name type="common">Amphipod</name>
    <dbReference type="NCBI Taxonomy" id="294128"/>
    <lineage>
        <taxon>Eukaryota</taxon>
        <taxon>Metazoa</taxon>
        <taxon>Ecdysozoa</taxon>
        <taxon>Arthropoda</taxon>
        <taxon>Crustacea</taxon>
        <taxon>Multicrustacea</taxon>
        <taxon>Malacostraca</taxon>
        <taxon>Eumalacostraca</taxon>
        <taxon>Peracarida</taxon>
        <taxon>Amphipoda</taxon>
        <taxon>Senticaudata</taxon>
        <taxon>Talitrida</taxon>
        <taxon>Talitroidea</taxon>
        <taxon>Hyalellidae</taxon>
        <taxon>Hyalella</taxon>
    </lineage>
</organism>
<dbReference type="GeneID" id="108681775"/>
<feature type="compositionally biased region" description="Low complexity" evidence="2">
    <location>
        <begin position="108"/>
        <end position="121"/>
    </location>
</feature>
<feature type="compositionally biased region" description="Polar residues" evidence="2">
    <location>
        <begin position="1472"/>
        <end position="1488"/>
    </location>
</feature>